<name>A0A9X0UFX5_9PROT</name>
<keyword evidence="1 2" id="KW-0597">Phosphoprotein</keyword>
<reference evidence="4" key="1">
    <citation type="submission" date="2020-08" db="EMBL/GenBank/DDBJ databases">
        <authorList>
            <person name="Hu Y."/>
            <person name="Nguyen S.V."/>
            <person name="Li F."/>
            <person name="Fanning S."/>
        </authorList>
    </citation>
    <scope>NUCLEOTIDE SEQUENCE</scope>
    <source>
        <strain evidence="4">SYSU D8009</strain>
    </source>
</reference>
<comment type="caution">
    <text evidence="4">The sequence shown here is derived from an EMBL/GenBank/DDBJ whole genome shotgun (WGS) entry which is preliminary data.</text>
</comment>
<dbReference type="EMBL" id="JACOMF010000196">
    <property type="protein sequence ID" value="MBC4019374.1"/>
    <property type="molecule type" value="Genomic_DNA"/>
</dbReference>
<feature type="non-terminal residue" evidence="4">
    <location>
        <position position="1"/>
    </location>
</feature>
<dbReference type="SUPFAM" id="SSF55874">
    <property type="entry name" value="ATPase domain of HSP90 chaperone/DNA topoisomerase II/histidine kinase"/>
    <property type="match status" value="1"/>
</dbReference>
<dbReference type="InterPro" id="IPR036890">
    <property type="entry name" value="HATPase_C_sf"/>
</dbReference>
<dbReference type="RefSeq" id="WP_186774072.1">
    <property type="nucleotide sequence ID" value="NZ_JACOMF010000196.1"/>
</dbReference>
<sequence>AKVDSHSAAASIMRHLTGPHLNRNVHQLTSRDLRPTEICRSSGSQVYGIARQAGGAVRIESRPGEGTTVRIYLPTTEASFGEENAQPVDRQIAADASATILVIDDDPDVRRVLVASLDALGYRVLEAADGPSGLAVLEEAAPELMIVDFAMPGMNGAEVAGAARKLRPDLPIVFVSGYADTAAIERIVGPDTLMMRKPFRIDELQAVLAGTFASRL</sequence>
<accession>A0A9X0UFX5</accession>
<dbReference type="Pfam" id="PF00072">
    <property type="entry name" value="Response_reg"/>
    <property type="match status" value="1"/>
</dbReference>
<feature type="domain" description="Response regulatory" evidence="3">
    <location>
        <begin position="99"/>
        <end position="212"/>
    </location>
</feature>
<evidence type="ECO:0000256" key="2">
    <source>
        <dbReference type="PROSITE-ProRule" id="PRU00169"/>
    </source>
</evidence>
<feature type="modified residue" description="4-aspartylphosphate" evidence="2">
    <location>
        <position position="148"/>
    </location>
</feature>
<evidence type="ECO:0000259" key="3">
    <source>
        <dbReference type="PROSITE" id="PS50110"/>
    </source>
</evidence>
<dbReference type="InterPro" id="IPR050595">
    <property type="entry name" value="Bact_response_regulator"/>
</dbReference>
<evidence type="ECO:0000313" key="4">
    <source>
        <dbReference type="EMBL" id="MBC4019374.1"/>
    </source>
</evidence>
<evidence type="ECO:0000313" key="5">
    <source>
        <dbReference type="Proteomes" id="UP000600101"/>
    </source>
</evidence>
<dbReference type="GO" id="GO:0000160">
    <property type="term" value="P:phosphorelay signal transduction system"/>
    <property type="evidence" value="ECO:0007669"/>
    <property type="project" value="InterPro"/>
</dbReference>
<dbReference type="PROSITE" id="PS50110">
    <property type="entry name" value="RESPONSE_REGULATORY"/>
    <property type="match status" value="1"/>
</dbReference>
<dbReference type="SMART" id="SM00448">
    <property type="entry name" value="REC"/>
    <property type="match status" value="1"/>
</dbReference>
<dbReference type="PANTHER" id="PTHR44591">
    <property type="entry name" value="STRESS RESPONSE REGULATOR PROTEIN 1"/>
    <property type="match status" value="1"/>
</dbReference>
<dbReference type="Gene3D" id="3.40.50.2300">
    <property type="match status" value="1"/>
</dbReference>
<dbReference type="Gene3D" id="3.30.565.10">
    <property type="entry name" value="Histidine kinase-like ATPase, C-terminal domain"/>
    <property type="match status" value="1"/>
</dbReference>
<keyword evidence="5" id="KW-1185">Reference proteome</keyword>
<organism evidence="4 5">
    <name type="scientific">Siccirubricoccus deserti</name>
    <dbReference type="NCBI Taxonomy" id="2013562"/>
    <lineage>
        <taxon>Bacteria</taxon>
        <taxon>Pseudomonadati</taxon>
        <taxon>Pseudomonadota</taxon>
        <taxon>Alphaproteobacteria</taxon>
        <taxon>Acetobacterales</taxon>
        <taxon>Roseomonadaceae</taxon>
        <taxon>Siccirubricoccus</taxon>
    </lineage>
</organism>
<dbReference type="PANTHER" id="PTHR44591:SF3">
    <property type="entry name" value="RESPONSE REGULATORY DOMAIN-CONTAINING PROTEIN"/>
    <property type="match status" value="1"/>
</dbReference>
<dbReference type="AlphaFoldDB" id="A0A9X0UFX5"/>
<dbReference type="InterPro" id="IPR011006">
    <property type="entry name" value="CheY-like_superfamily"/>
</dbReference>
<dbReference type="InterPro" id="IPR001789">
    <property type="entry name" value="Sig_transdc_resp-reg_receiver"/>
</dbReference>
<proteinExistence type="predicted"/>
<dbReference type="Proteomes" id="UP000600101">
    <property type="component" value="Unassembled WGS sequence"/>
</dbReference>
<gene>
    <name evidence="4" type="ORF">H7965_29715</name>
</gene>
<dbReference type="SUPFAM" id="SSF52172">
    <property type="entry name" value="CheY-like"/>
    <property type="match status" value="1"/>
</dbReference>
<evidence type="ECO:0000256" key="1">
    <source>
        <dbReference type="ARBA" id="ARBA00022553"/>
    </source>
</evidence>
<protein>
    <submittedName>
        <fullName evidence="4">Response regulator</fullName>
    </submittedName>
</protein>